<evidence type="ECO:0000313" key="1">
    <source>
        <dbReference type="EMBL" id="KAK1257483.1"/>
    </source>
</evidence>
<organism evidence="1 2">
    <name type="scientific">Acorus gramineus</name>
    <name type="common">Dwarf sweet flag</name>
    <dbReference type="NCBI Taxonomy" id="55184"/>
    <lineage>
        <taxon>Eukaryota</taxon>
        <taxon>Viridiplantae</taxon>
        <taxon>Streptophyta</taxon>
        <taxon>Embryophyta</taxon>
        <taxon>Tracheophyta</taxon>
        <taxon>Spermatophyta</taxon>
        <taxon>Magnoliopsida</taxon>
        <taxon>Liliopsida</taxon>
        <taxon>Acoraceae</taxon>
        <taxon>Acorus</taxon>
    </lineage>
</organism>
<gene>
    <name evidence="1" type="ORF">QJS04_geneDACA023101</name>
</gene>
<keyword evidence="2" id="KW-1185">Reference proteome</keyword>
<proteinExistence type="predicted"/>
<dbReference type="Proteomes" id="UP001179952">
    <property type="component" value="Unassembled WGS sequence"/>
</dbReference>
<evidence type="ECO:0000313" key="2">
    <source>
        <dbReference type="Proteomes" id="UP001179952"/>
    </source>
</evidence>
<name>A0AAV8ZZH0_ACOGR</name>
<dbReference type="EMBL" id="JAUJYN010000041">
    <property type="protein sequence ID" value="KAK1257483.1"/>
    <property type="molecule type" value="Genomic_DNA"/>
</dbReference>
<protein>
    <submittedName>
        <fullName evidence="1">Uncharacterized protein</fullName>
    </submittedName>
</protein>
<reference evidence="1" key="1">
    <citation type="journal article" date="2023" name="Nat. Commun.">
        <title>Diploid and tetraploid genomes of Acorus and the evolution of monocots.</title>
        <authorList>
            <person name="Ma L."/>
            <person name="Liu K.W."/>
            <person name="Li Z."/>
            <person name="Hsiao Y.Y."/>
            <person name="Qi Y."/>
            <person name="Fu T."/>
            <person name="Tang G.D."/>
            <person name="Zhang D."/>
            <person name="Sun W.H."/>
            <person name="Liu D.K."/>
            <person name="Li Y."/>
            <person name="Chen G.Z."/>
            <person name="Liu X.D."/>
            <person name="Liao X.Y."/>
            <person name="Jiang Y.T."/>
            <person name="Yu X."/>
            <person name="Hao Y."/>
            <person name="Huang J."/>
            <person name="Zhao X.W."/>
            <person name="Ke S."/>
            <person name="Chen Y.Y."/>
            <person name="Wu W.L."/>
            <person name="Hsu J.L."/>
            <person name="Lin Y.F."/>
            <person name="Huang M.D."/>
            <person name="Li C.Y."/>
            <person name="Huang L."/>
            <person name="Wang Z.W."/>
            <person name="Zhao X."/>
            <person name="Zhong W.Y."/>
            <person name="Peng D.H."/>
            <person name="Ahmad S."/>
            <person name="Lan S."/>
            <person name="Zhang J.S."/>
            <person name="Tsai W.C."/>
            <person name="Van de Peer Y."/>
            <person name="Liu Z.J."/>
        </authorList>
    </citation>
    <scope>NUCLEOTIDE SEQUENCE</scope>
    <source>
        <strain evidence="1">SCP</strain>
    </source>
</reference>
<accession>A0AAV8ZZH0</accession>
<dbReference type="AlphaFoldDB" id="A0AAV8ZZH0"/>
<reference evidence="1" key="2">
    <citation type="submission" date="2023-06" db="EMBL/GenBank/DDBJ databases">
        <authorList>
            <person name="Ma L."/>
            <person name="Liu K.-W."/>
            <person name="Li Z."/>
            <person name="Hsiao Y.-Y."/>
            <person name="Qi Y."/>
            <person name="Fu T."/>
            <person name="Tang G."/>
            <person name="Zhang D."/>
            <person name="Sun W.-H."/>
            <person name="Liu D.-K."/>
            <person name="Li Y."/>
            <person name="Chen G.-Z."/>
            <person name="Liu X.-D."/>
            <person name="Liao X.-Y."/>
            <person name="Jiang Y.-T."/>
            <person name="Yu X."/>
            <person name="Hao Y."/>
            <person name="Huang J."/>
            <person name="Zhao X.-W."/>
            <person name="Ke S."/>
            <person name="Chen Y.-Y."/>
            <person name="Wu W.-L."/>
            <person name="Hsu J.-L."/>
            <person name="Lin Y.-F."/>
            <person name="Huang M.-D."/>
            <person name="Li C.-Y."/>
            <person name="Huang L."/>
            <person name="Wang Z.-W."/>
            <person name="Zhao X."/>
            <person name="Zhong W.-Y."/>
            <person name="Peng D.-H."/>
            <person name="Ahmad S."/>
            <person name="Lan S."/>
            <person name="Zhang J.-S."/>
            <person name="Tsai W.-C."/>
            <person name="Van De Peer Y."/>
            <person name="Liu Z.-J."/>
        </authorList>
    </citation>
    <scope>NUCLEOTIDE SEQUENCE</scope>
    <source>
        <strain evidence="1">SCP</strain>
        <tissue evidence="1">Leaves</tissue>
    </source>
</reference>
<comment type="caution">
    <text evidence="1">The sequence shown here is derived from an EMBL/GenBank/DDBJ whole genome shotgun (WGS) entry which is preliminary data.</text>
</comment>
<sequence length="56" mass="6449">MELQTMTPALTDDLKWVSKFFIQNFRCAYPRSYNFRLVLAVVMIDCGADSSNDRGL</sequence>